<dbReference type="PROSITE" id="PS51384">
    <property type="entry name" value="FAD_FR"/>
    <property type="match status" value="1"/>
</dbReference>
<keyword evidence="2 5" id="KW-0812">Transmembrane</keyword>
<evidence type="ECO:0000256" key="5">
    <source>
        <dbReference type="SAM" id="Phobius"/>
    </source>
</evidence>
<dbReference type="InterPro" id="IPR017927">
    <property type="entry name" value="FAD-bd_FR_type"/>
</dbReference>
<dbReference type="Gene3D" id="3.40.50.80">
    <property type="entry name" value="Nucleotide-binding domain of ferredoxin-NADP reductase (FNR) module"/>
    <property type="match status" value="1"/>
</dbReference>
<dbReference type="SUPFAM" id="SSF52343">
    <property type="entry name" value="Ferredoxin reductase-like, C-terminal NADP-linked domain"/>
    <property type="match status" value="1"/>
</dbReference>
<protein>
    <submittedName>
        <fullName evidence="7">Oxidoreductase</fullName>
    </submittedName>
</protein>
<dbReference type="InterPro" id="IPR050415">
    <property type="entry name" value="MRET"/>
</dbReference>
<dbReference type="GO" id="GO:0016491">
    <property type="term" value="F:oxidoreductase activity"/>
    <property type="evidence" value="ECO:0007669"/>
    <property type="project" value="InterPro"/>
</dbReference>
<dbReference type="Pfam" id="PF00970">
    <property type="entry name" value="FAD_binding_6"/>
    <property type="match status" value="1"/>
</dbReference>
<evidence type="ECO:0000256" key="3">
    <source>
        <dbReference type="ARBA" id="ARBA00022989"/>
    </source>
</evidence>
<accession>A0A7C4L204</accession>
<evidence type="ECO:0000256" key="2">
    <source>
        <dbReference type="ARBA" id="ARBA00022692"/>
    </source>
</evidence>
<dbReference type="SFLD" id="SFLDG01168">
    <property type="entry name" value="Ferric_reductase_subgroup_(FRE"/>
    <property type="match status" value="1"/>
</dbReference>
<name>A0A7C4L204_9CHLR</name>
<dbReference type="GO" id="GO:0016020">
    <property type="term" value="C:membrane"/>
    <property type="evidence" value="ECO:0007669"/>
    <property type="project" value="UniProtKB-SubCell"/>
</dbReference>
<gene>
    <name evidence="7" type="ORF">ENT17_08175</name>
</gene>
<dbReference type="Pfam" id="PF00175">
    <property type="entry name" value="NAD_binding_1"/>
    <property type="match status" value="1"/>
</dbReference>
<dbReference type="PANTHER" id="PTHR47354:SF5">
    <property type="entry name" value="PROTEIN RFBI"/>
    <property type="match status" value="1"/>
</dbReference>
<sequence>MMINHRLNRIFQGIFWVLVYLFLTLLPVLVMFLPPRPPGREFIREFSVALGFVGLAMMALQFALTARFKTIKAPYGADVVYHFHRQISILAFVLILVHPILLFIPQIHPVSILNIFSPDTPWRARFAVTSLLALSGLIVMALWRKPLKIEYTRWRIWHGMLATAAVAFAMLHVLGVNWYINEPWKRLLWAGYSIFFVGLLFYTRVWKPWQLLRTPYRVREVKAERGGSWSLVLEPDGHAGLQFHPGQFAWITAFNSPFKDAEYPFSFSSAPASDGSVRFTIKELGDFTQRIKELKPGDKVYVDGPYGAFSIDRHPDAKEFVFIAGGVGITPMVSMLHTLAQRNDQRPLLLIYGGRDLESLTLIEEIEELKNRLNLRVVYVLEKPPAGWEGETGYITRKVLERWLPPERRKDRTEIFVCGPLPMMNSVEDSLTKMGFFSGDVHSERFDLV</sequence>
<dbReference type="SUPFAM" id="SSF63380">
    <property type="entry name" value="Riboflavin synthase domain-like"/>
    <property type="match status" value="1"/>
</dbReference>
<reference evidence="7" key="1">
    <citation type="journal article" date="2020" name="mSystems">
        <title>Genome- and Community-Level Interaction Insights into Carbon Utilization and Element Cycling Functions of Hydrothermarchaeota in Hydrothermal Sediment.</title>
        <authorList>
            <person name="Zhou Z."/>
            <person name="Liu Y."/>
            <person name="Xu W."/>
            <person name="Pan J."/>
            <person name="Luo Z.H."/>
            <person name="Li M."/>
        </authorList>
    </citation>
    <scope>NUCLEOTIDE SEQUENCE [LARGE SCALE GENOMIC DNA]</scope>
    <source>
        <strain evidence="7">SpSt-556</strain>
    </source>
</reference>
<comment type="caution">
    <text evidence="7">The sequence shown here is derived from an EMBL/GenBank/DDBJ whole genome shotgun (WGS) entry which is preliminary data.</text>
</comment>
<proteinExistence type="predicted"/>
<keyword evidence="4 5" id="KW-0472">Membrane</keyword>
<dbReference type="AlphaFoldDB" id="A0A7C4L204"/>
<evidence type="ECO:0000313" key="7">
    <source>
        <dbReference type="EMBL" id="HGS87583.1"/>
    </source>
</evidence>
<dbReference type="InterPro" id="IPR008333">
    <property type="entry name" value="Cbr1-like_FAD-bd_dom"/>
</dbReference>
<dbReference type="CDD" id="cd06198">
    <property type="entry name" value="FNR_like_3"/>
    <property type="match status" value="1"/>
</dbReference>
<dbReference type="InterPro" id="IPR013130">
    <property type="entry name" value="Fe3_Rdtase_TM_dom"/>
</dbReference>
<feature type="transmembrane region" description="Helical" evidence="5">
    <location>
        <begin position="87"/>
        <end position="104"/>
    </location>
</feature>
<dbReference type="PRINTS" id="PR00410">
    <property type="entry name" value="PHEHYDRXLASE"/>
</dbReference>
<dbReference type="Gene3D" id="2.40.30.10">
    <property type="entry name" value="Translation factors"/>
    <property type="match status" value="1"/>
</dbReference>
<dbReference type="InterPro" id="IPR039261">
    <property type="entry name" value="FNR_nucleotide-bd"/>
</dbReference>
<organism evidence="7">
    <name type="scientific">Bellilinea caldifistulae</name>
    <dbReference type="NCBI Taxonomy" id="360411"/>
    <lineage>
        <taxon>Bacteria</taxon>
        <taxon>Bacillati</taxon>
        <taxon>Chloroflexota</taxon>
        <taxon>Anaerolineae</taxon>
        <taxon>Anaerolineales</taxon>
        <taxon>Anaerolineaceae</taxon>
        <taxon>Bellilinea</taxon>
    </lineage>
</organism>
<dbReference type="InterPro" id="IPR001433">
    <property type="entry name" value="OxRdtase_FAD/NAD-bd"/>
</dbReference>
<evidence type="ECO:0000259" key="6">
    <source>
        <dbReference type="PROSITE" id="PS51384"/>
    </source>
</evidence>
<comment type="subcellular location">
    <subcellularLocation>
        <location evidence="1">Membrane</location>
        <topology evidence="1">Multi-pass membrane protein</topology>
    </subcellularLocation>
</comment>
<dbReference type="InterPro" id="IPR017938">
    <property type="entry name" value="Riboflavin_synthase-like_b-brl"/>
</dbReference>
<feature type="transmembrane region" description="Helical" evidence="5">
    <location>
        <begin position="124"/>
        <end position="144"/>
    </location>
</feature>
<feature type="transmembrane region" description="Helical" evidence="5">
    <location>
        <begin position="46"/>
        <end position="66"/>
    </location>
</feature>
<feature type="transmembrane region" description="Helical" evidence="5">
    <location>
        <begin position="156"/>
        <end position="180"/>
    </location>
</feature>
<dbReference type="SFLD" id="SFLDS00052">
    <property type="entry name" value="Ferric_Reductase_Domain"/>
    <property type="match status" value="1"/>
</dbReference>
<dbReference type="PANTHER" id="PTHR47354">
    <property type="entry name" value="NADH OXIDOREDUCTASE HCR"/>
    <property type="match status" value="1"/>
</dbReference>
<feature type="domain" description="FAD-binding FR-type" evidence="6">
    <location>
        <begin position="211"/>
        <end position="312"/>
    </location>
</feature>
<feature type="transmembrane region" description="Helical" evidence="5">
    <location>
        <begin position="186"/>
        <end position="203"/>
    </location>
</feature>
<evidence type="ECO:0000256" key="4">
    <source>
        <dbReference type="ARBA" id="ARBA00023136"/>
    </source>
</evidence>
<dbReference type="Pfam" id="PF01794">
    <property type="entry name" value="Ferric_reduct"/>
    <property type="match status" value="1"/>
</dbReference>
<feature type="transmembrane region" description="Helical" evidence="5">
    <location>
        <begin position="12"/>
        <end position="34"/>
    </location>
</feature>
<feature type="transmembrane region" description="Helical" evidence="5">
    <location>
        <begin position="320"/>
        <end position="340"/>
    </location>
</feature>
<keyword evidence="3 5" id="KW-1133">Transmembrane helix</keyword>
<evidence type="ECO:0000256" key="1">
    <source>
        <dbReference type="ARBA" id="ARBA00004141"/>
    </source>
</evidence>
<dbReference type="EMBL" id="DSXR01000082">
    <property type="protein sequence ID" value="HGS87583.1"/>
    <property type="molecule type" value="Genomic_DNA"/>
</dbReference>